<accession>A0A5E4RUP2</accession>
<protein>
    <recommendedName>
        <fullName evidence="4">Lipoprotein</fullName>
    </recommendedName>
</protein>
<evidence type="ECO:0000313" key="3">
    <source>
        <dbReference type="Proteomes" id="UP000414233"/>
    </source>
</evidence>
<evidence type="ECO:0000313" key="2">
    <source>
        <dbReference type="EMBL" id="VVD67186.1"/>
    </source>
</evidence>
<dbReference type="Proteomes" id="UP000414233">
    <property type="component" value="Unassembled WGS sequence"/>
</dbReference>
<evidence type="ECO:0008006" key="4">
    <source>
        <dbReference type="Google" id="ProtNLM"/>
    </source>
</evidence>
<keyword evidence="3" id="KW-1185">Reference proteome</keyword>
<feature type="signal peptide" evidence="1">
    <location>
        <begin position="1"/>
        <end position="19"/>
    </location>
</feature>
<feature type="chain" id="PRO_5022789035" description="Lipoprotein" evidence="1">
    <location>
        <begin position="20"/>
        <end position="84"/>
    </location>
</feature>
<proteinExistence type="predicted"/>
<organism evidence="2 3">
    <name type="scientific">Pandoraea terrae</name>
    <dbReference type="NCBI Taxonomy" id="1537710"/>
    <lineage>
        <taxon>Bacteria</taxon>
        <taxon>Pseudomonadati</taxon>
        <taxon>Pseudomonadota</taxon>
        <taxon>Betaproteobacteria</taxon>
        <taxon>Burkholderiales</taxon>
        <taxon>Burkholderiaceae</taxon>
        <taxon>Pandoraea</taxon>
    </lineage>
</organism>
<dbReference type="AlphaFoldDB" id="A0A5E4RUP2"/>
<dbReference type="EMBL" id="CABPRZ010000001">
    <property type="protein sequence ID" value="VVD67186.1"/>
    <property type="molecule type" value="Genomic_DNA"/>
</dbReference>
<dbReference type="RefSeq" id="WP_150695363.1">
    <property type="nucleotide sequence ID" value="NZ_CABPRZ010000001.1"/>
</dbReference>
<dbReference type="OrthoDB" id="8944875at2"/>
<gene>
    <name evidence="2" type="ORF">PTE30175_00405</name>
</gene>
<name>A0A5E4RUP2_9BURK</name>
<evidence type="ECO:0000256" key="1">
    <source>
        <dbReference type="SAM" id="SignalP"/>
    </source>
</evidence>
<sequence>MKKLVLIGTLLLSACGTNAPLFTSDGRPTQQIQCAAAANQRDSQASLDCDARARSLCGGGDYETLRRTPEYGALTVLFACSRGS</sequence>
<reference evidence="2 3" key="1">
    <citation type="submission" date="2019-08" db="EMBL/GenBank/DDBJ databases">
        <authorList>
            <person name="Peeters C."/>
        </authorList>
    </citation>
    <scope>NUCLEOTIDE SEQUENCE [LARGE SCALE GENOMIC DNA]</scope>
    <source>
        <strain evidence="2 3">LMG 30175</strain>
    </source>
</reference>
<dbReference type="PROSITE" id="PS51257">
    <property type="entry name" value="PROKAR_LIPOPROTEIN"/>
    <property type="match status" value="1"/>
</dbReference>
<keyword evidence="1" id="KW-0732">Signal</keyword>